<reference evidence="1" key="1">
    <citation type="submission" date="2023-04" db="EMBL/GenBank/DDBJ databases">
        <title>A chromosome-level genome assembly of the parasitoid wasp Eretmocerus hayati.</title>
        <authorList>
            <person name="Zhong Y."/>
            <person name="Liu S."/>
            <person name="Liu Y."/>
        </authorList>
    </citation>
    <scope>NUCLEOTIDE SEQUENCE</scope>
    <source>
        <strain evidence="1">ZJU_SS_LIU_2023</strain>
    </source>
</reference>
<organism evidence="1 2">
    <name type="scientific">Eretmocerus hayati</name>
    <dbReference type="NCBI Taxonomy" id="131215"/>
    <lineage>
        <taxon>Eukaryota</taxon>
        <taxon>Metazoa</taxon>
        <taxon>Ecdysozoa</taxon>
        <taxon>Arthropoda</taxon>
        <taxon>Hexapoda</taxon>
        <taxon>Insecta</taxon>
        <taxon>Pterygota</taxon>
        <taxon>Neoptera</taxon>
        <taxon>Endopterygota</taxon>
        <taxon>Hymenoptera</taxon>
        <taxon>Apocrita</taxon>
        <taxon>Proctotrupomorpha</taxon>
        <taxon>Chalcidoidea</taxon>
        <taxon>Aphelinidae</taxon>
        <taxon>Aphelininae</taxon>
        <taxon>Eretmocerus</taxon>
    </lineage>
</organism>
<proteinExistence type="predicted"/>
<dbReference type="EMBL" id="CM056741">
    <property type="protein sequence ID" value="KAJ8683052.1"/>
    <property type="molecule type" value="Genomic_DNA"/>
</dbReference>
<sequence length="207" mass="22852">MPREIVVSVKEMNHRLRIEMSGQKEGTVPTVSSRDPPDSTSFLKLDSNVNSKITSTSDRIKDMPSSISVLQNGGGHGSIALLIEISDRRTTQEHERRRRQMQPLSRTPSFTTSTSDSTVSPNIVTIHLNMNCVSFLGTSIVEQSNEGEDGGIYIDTIMKGDAVALDGRSRTGWHKQQPSEAKAFPPRPRNVTTMTSTASNCYQDTDR</sequence>
<comment type="caution">
    <text evidence="1">The sequence shown here is derived from an EMBL/GenBank/DDBJ whole genome shotgun (WGS) entry which is preliminary data.</text>
</comment>
<keyword evidence="2" id="KW-1185">Reference proteome</keyword>
<evidence type="ECO:0000313" key="1">
    <source>
        <dbReference type="EMBL" id="KAJ8683052.1"/>
    </source>
</evidence>
<gene>
    <name evidence="1" type="ORF">QAD02_018844</name>
</gene>
<dbReference type="Proteomes" id="UP001239111">
    <property type="component" value="Chromosome 1"/>
</dbReference>
<evidence type="ECO:0000313" key="2">
    <source>
        <dbReference type="Proteomes" id="UP001239111"/>
    </source>
</evidence>
<accession>A0ACC2PKW4</accession>
<name>A0ACC2PKW4_9HYME</name>
<protein>
    <submittedName>
        <fullName evidence="1">Uncharacterized protein</fullName>
    </submittedName>
</protein>